<feature type="compositionally biased region" description="Polar residues" evidence="4">
    <location>
        <begin position="75"/>
        <end position="84"/>
    </location>
</feature>
<keyword evidence="6" id="KW-1185">Reference proteome</keyword>
<reference evidence="5" key="1">
    <citation type="journal article" date="2020" name="bioRxiv">
        <title>Whole genome comparisons of ergot fungi reveals the divergence and evolution of species within the genus Claviceps are the result of varying mechanisms driving genome evolution and host range expansion.</title>
        <authorList>
            <person name="Wyka S.A."/>
            <person name="Mondo S.J."/>
            <person name="Liu M."/>
            <person name="Dettman J."/>
            <person name="Nalam V."/>
            <person name="Broders K.D."/>
        </authorList>
    </citation>
    <scope>NUCLEOTIDE SEQUENCE</scope>
    <source>
        <strain evidence="5">CCC 602</strain>
    </source>
</reference>
<organism evidence="5 6">
    <name type="scientific">Claviceps pusilla</name>
    <dbReference type="NCBI Taxonomy" id="123648"/>
    <lineage>
        <taxon>Eukaryota</taxon>
        <taxon>Fungi</taxon>
        <taxon>Dikarya</taxon>
        <taxon>Ascomycota</taxon>
        <taxon>Pezizomycotina</taxon>
        <taxon>Sordariomycetes</taxon>
        <taxon>Hypocreomycetidae</taxon>
        <taxon>Hypocreales</taxon>
        <taxon>Clavicipitaceae</taxon>
        <taxon>Claviceps</taxon>
    </lineage>
</organism>
<protein>
    <recommendedName>
        <fullName evidence="7">Histone-lysine N-methyltransferase</fullName>
    </recommendedName>
</protein>
<dbReference type="CDD" id="cd22965">
    <property type="entry name" value="DD_DPY30_SDC1"/>
    <property type="match status" value="1"/>
</dbReference>
<feature type="region of interest" description="Disordered" evidence="4">
    <location>
        <begin position="1"/>
        <end position="107"/>
    </location>
</feature>
<evidence type="ECO:0000313" key="5">
    <source>
        <dbReference type="EMBL" id="KAG6014656.1"/>
    </source>
</evidence>
<proteinExistence type="inferred from homology"/>
<accession>A0A9P7SYP7</accession>
<dbReference type="Proteomes" id="UP000748025">
    <property type="component" value="Unassembled WGS sequence"/>
</dbReference>
<feature type="compositionally biased region" description="Polar residues" evidence="4">
    <location>
        <begin position="7"/>
        <end position="45"/>
    </location>
</feature>
<dbReference type="GO" id="GO:0005634">
    <property type="term" value="C:nucleus"/>
    <property type="evidence" value="ECO:0007669"/>
    <property type="project" value="UniProtKB-SubCell"/>
</dbReference>
<dbReference type="Pfam" id="PF05186">
    <property type="entry name" value="Dpy-30"/>
    <property type="match status" value="1"/>
</dbReference>
<comment type="caution">
    <text evidence="5">The sequence shown here is derived from an EMBL/GenBank/DDBJ whole genome shotgun (WGS) entry which is preliminary data.</text>
</comment>
<dbReference type="AlphaFoldDB" id="A0A9P7SYP7"/>
<dbReference type="OrthoDB" id="417678at2759"/>
<comment type="similarity">
    <text evidence="2">Belongs to the dpy-30 family.</text>
</comment>
<evidence type="ECO:0000313" key="6">
    <source>
        <dbReference type="Proteomes" id="UP000748025"/>
    </source>
</evidence>
<evidence type="ECO:0000256" key="1">
    <source>
        <dbReference type="ARBA" id="ARBA00004123"/>
    </source>
</evidence>
<evidence type="ECO:0000256" key="2">
    <source>
        <dbReference type="ARBA" id="ARBA00010849"/>
    </source>
</evidence>
<keyword evidence="3" id="KW-0539">Nucleus</keyword>
<gene>
    <name evidence="5" type="ORF">E4U43_006299</name>
</gene>
<dbReference type="InterPro" id="IPR049629">
    <property type="entry name" value="DPY30_SDC1_DD"/>
</dbReference>
<evidence type="ECO:0000256" key="4">
    <source>
        <dbReference type="SAM" id="MobiDB-lite"/>
    </source>
</evidence>
<dbReference type="EMBL" id="SRPW01000433">
    <property type="protein sequence ID" value="KAG6014656.1"/>
    <property type="molecule type" value="Genomic_DNA"/>
</dbReference>
<sequence length="151" mass="16100">MAEEKANVSTMPETTQASPSADKTPEATPTTLPQQLSSTTWTPQKDTVMMDVPIEQVASPVPANVAPSPAPARTGTPSQGSRAQSMLPDTGFSMPSEAPAHGDPTRRYLNTKVTGVLLEGMKQLAKDQPQNPLRALGEYLIQKSRELEGTT</sequence>
<feature type="compositionally biased region" description="Low complexity" evidence="4">
    <location>
        <begin position="57"/>
        <end position="67"/>
    </location>
</feature>
<comment type="subcellular location">
    <subcellularLocation>
        <location evidence="1">Nucleus</location>
    </subcellularLocation>
</comment>
<dbReference type="Gene3D" id="1.20.890.10">
    <property type="entry name" value="cAMP-dependent protein kinase regulatory subunit, dimerization-anchoring domain"/>
    <property type="match status" value="1"/>
</dbReference>
<evidence type="ECO:0000256" key="3">
    <source>
        <dbReference type="ARBA" id="ARBA00023242"/>
    </source>
</evidence>
<dbReference type="InterPro" id="IPR007858">
    <property type="entry name" value="Dpy-30_motif"/>
</dbReference>
<name>A0A9P7SYP7_9HYPO</name>
<evidence type="ECO:0008006" key="7">
    <source>
        <dbReference type="Google" id="ProtNLM"/>
    </source>
</evidence>